<dbReference type="OMA" id="GITQDRM"/>
<dbReference type="InterPro" id="IPR019787">
    <property type="entry name" value="Znf_PHD-finger"/>
</dbReference>
<feature type="region of interest" description="Disordered" evidence="20">
    <location>
        <begin position="1264"/>
        <end position="1320"/>
    </location>
</feature>
<evidence type="ECO:0000256" key="7">
    <source>
        <dbReference type="ARBA" id="ARBA00022723"/>
    </source>
</evidence>
<dbReference type="Gene3D" id="2.60.120.650">
    <property type="entry name" value="Cupin"/>
    <property type="match status" value="2"/>
</dbReference>
<evidence type="ECO:0000256" key="5">
    <source>
        <dbReference type="ARBA" id="ARBA00013246"/>
    </source>
</evidence>
<feature type="compositionally biased region" description="Polar residues" evidence="20">
    <location>
        <begin position="1570"/>
        <end position="1595"/>
    </location>
</feature>
<feature type="compositionally biased region" description="Basic and acidic residues" evidence="20">
    <location>
        <begin position="1550"/>
        <end position="1567"/>
    </location>
</feature>
<gene>
    <name evidence="23" type="ORF">DOTSEDRAFT_26161</name>
</gene>
<dbReference type="PANTHER" id="PTHR23123">
    <property type="entry name" value="PHD/F-BOX CONTAINING PROTEIN"/>
    <property type="match status" value="1"/>
</dbReference>
<reference evidence="23 24" key="2">
    <citation type="journal article" date="2012" name="PLoS Pathog.">
        <title>Diverse lifestyles and strategies of plant pathogenesis encoded in the genomes of eighteen Dothideomycetes fungi.</title>
        <authorList>
            <person name="Ohm R.A."/>
            <person name="Feau N."/>
            <person name="Henrissat B."/>
            <person name="Schoch C.L."/>
            <person name="Horwitz B.A."/>
            <person name="Barry K.W."/>
            <person name="Condon B.J."/>
            <person name="Copeland A.C."/>
            <person name="Dhillon B."/>
            <person name="Glaser F."/>
            <person name="Hesse C.N."/>
            <person name="Kosti I."/>
            <person name="LaButti K."/>
            <person name="Lindquist E.A."/>
            <person name="Lucas S."/>
            <person name="Salamov A.A."/>
            <person name="Bradshaw R.E."/>
            <person name="Ciuffetti L."/>
            <person name="Hamelin R.C."/>
            <person name="Kema G.H.J."/>
            <person name="Lawrence C."/>
            <person name="Scott J.A."/>
            <person name="Spatafora J.W."/>
            <person name="Turgeon B.G."/>
            <person name="de Wit P.J.G.M."/>
            <person name="Zhong S."/>
            <person name="Goodwin S.B."/>
            <person name="Grigoriev I.V."/>
        </authorList>
    </citation>
    <scope>NUCLEOTIDE SEQUENCE [LARGE SCALE GENOMIC DNA]</scope>
    <source>
        <strain evidence="24">NZE10 / CBS 128990</strain>
    </source>
</reference>
<comment type="similarity">
    <text evidence="4">Belongs to the JHDM1 histone demethylase family.</text>
</comment>
<dbReference type="Pfam" id="PF00628">
    <property type="entry name" value="PHD"/>
    <property type="match status" value="1"/>
</dbReference>
<dbReference type="PROSITE" id="PS50016">
    <property type="entry name" value="ZF_PHD_2"/>
    <property type="match status" value="1"/>
</dbReference>
<dbReference type="CDD" id="cd15517">
    <property type="entry name" value="PHD_TCF19_like"/>
    <property type="match status" value="1"/>
</dbReference>
<feature type="domain" description="PHD-type" evidence="21">
    <location>
        <begin position="445"/>
        <end position="504"/>
    </location>
</feature>
<feature type="compositionally biased region" description="Polar residues" evidence="20">
    <location>
        <begin position="192"/>
        <end position="210"/>
    </location>
</feature>
<evidence type="ECO:0000256" key="6">
    <source>
        <dbReference type="ARBA" id="ARBA00015153"/>
    </source>
</evidence>
<evidence type="ECO:0000256" key="3">
    <source>
        <dbReference type="ARBA" id="ARBA00004123"/>
    </source>
</evidence>
<keyword evidence="7" id="KW-0479">Metal-binding</keyword>
<dbReference type="SUPFAM" id="SSF57903">
    <property type="entry name" value="FYVE/PHD zinc finger"/>
    <property type="match status" value="1"/>
</dbReference>
<evidence type="ECO:0000256" key="9">
    <source>
        <dbReference type="ARBA" id="ARBA00022833"/>
    </source>
</evidence>
<comment type="function">
    <text evidence="2">Histone demethylase that specifically demethylates 'Lys-36' of histone H3, thereby playing a central role in histone code.</text>
</comment>
<keyword evidence="9" id="KW-0862">Zinc</keyword>
<dbReference type="SMART" id="SM00249">
    <property type="entry name" value="PHD"/>
    <property type="match status" value="1"/>
</dbReference>
<feature type="region of interest" description="Disordered" evidence="20">
    <location>
        <begin position="1"/>
        <end position="45"/>
    </location>
</feature>
<dbReference type="InterPro" id="IPR003347">
    <property type="entry name" value="JmjC_dom"/>
</dbReference>
<dbReference type="Pfam" id="PF02373">
    <property type="entry name" value="JmjC"/>
    <property type="match status" value="1"/>
</dbReference>
<dbReference type="PROSITE" id="PS01359">
    <property type="entry name" value="ZF_PHD_1"/>
    <property type="match status" value="1"/>
</dbReference>
<evidence type="ECO:0000256" key="12">
    <source>
        <dbReference type="ARBA" id="ARBA00023002"/>
    </source>
</evidence>
<evidence type="ECO:0000256" key="19">
    <source>
        <dbReference type="PROSITE-ProRule" id="PRU00146"/>
    </source>
</evidence>
<dbReference type="InterPro" id="IPR011011">
    <property type="entry name" value="Znf_FYVE_PHD"/>
</dbReference>
<comment type="catalytic activity">
    <reaction evidence="18">
        <text>N(6),N(6)-dimethyl-L-lysyl(36)-[histone H3] + 2 2-oxoglutarate + 2 O2 = L-lysyl(36)-[histone H3] + 2 formaldehyde + 2 succinate + 2 CO2</text>
        <dbReference type="Rhea" id="RHEA:42032"/>
        <dbReference type="Rhea" id="RHEA-COMP:9785"/>
        <dbReference type="Rhea" id="RHEA-COMP:9787"/>
        <dbReference type="ChEBI" id="CHEBI:15379"/>
        <dbReference type="ChEBI" id="CHEBI:16526"/>
        <dbReference type="ChEBI" id="CHEBI:16810"/>
        <dbReference type="ChEBI" id="CHEBI:16842"/>
        <dbReference type="ChEBI" id="CHEBI:29969"/>
        <dbReference type="ChEBI" id="CHEBI:30031"/>
        <dbReference type="ChEBI" id="CHEBI:61976"/>
        <dbReference type="EC" id="1.14.11.27"/>
    </reaction>
</comment>
<sequence length="1687" mass="186656">MPSLNPVFRHGGPHTHLPERSPSPPRRFVEPLSPARPKPIEPNFNYPALNNHVDFTVRPEQAYAATPKARTGSSSYKHTHHRTPSTIDTLAEAALAVSPSYQQLSTPVYNEHPPTCPMPTACGRSEPPHKRTRSEIVPTPTFAPYASRPATSYEHNSGWYGQQQHDGSAYDSRAEEAALLLGLRQDVRTNSYASHSAHLPQSSTPGTSSAAVARPHANSFPQSAHYPRPNDYSARVPLLPPFQPQQNNYARPYLPSPQHTNSEVQPSPRAPLRDTKHRGPYSPAVQYDSPVQADTTMVDPPQQPRTTADEAQWRAQSTDSVIGEASGSAASTKRSVPKGKARSAAARRPAGEKRNGTKRAANRKKTPDASKTSRGTSEAVTDEWSTMGDAELKRRKSFSDGTAQRPHLKTPFVRRARSVPVETPMIVHPASPVKKPRSKPKINPETICAGCHTARETAYANAELDEWISCNGCKKWFHVDCAGFKKATEVRDVDKYFCSPCEPTHGKTTYVRKSTRAHTSVDYAELQRGVLKTSEESQEHHYIQPIKDGTFQFDTERFPRMRPELLTRDFFERSGTFVEPICIPAAWNPRPWLNKKQNSDEEGLPTTNDDDVMNGLTLDEYEYDTVPDEGQDRLGMVMPEELTVRQVCNLVGPEVPLDVIDVKTQNSGAKWNLGRWADYYEEQGDDKPIRNVISLEVSQSKLGRLLKRPQVVRDIDLQDEVWPQKELDQGKWPKVQFYCLMSVADSYTDFHIDFGGSSVYYHILKGKKTFLFIPPKAKHLKAYEEWNDSHQQNYTFLPHITKECYRVDLSEGDTMLIPSGWIHAVWTPETSLVIGGNFLTRMSFKNQFKVVEIEKANETPMKFRYPFFQKIMWYTAIDYMQKDPLPEAVSQTFYDGKRFDRQKPVWADFDGDIAIDDPRAGAKNARYYSEAEMDGLPELVNFIFRTVMLVQGRVEGITQDRMKRVNASIPKGHGEPLEVAKIFALWVAWKRGNEDPPAWAHPDAVLPNSKEDGPPKKLSARALKDMERKEAIAAWRLAPDRQSARVKQKGAAAADASFAPTVATSTPDAAESKSSCHHQPPTPSPPPSVHPYAHHEMLSHASAAQPPMAYAMNGYPSTYISTPKTSVLGPKRVACDACRKRRIKCKHKDLVQQATPDGVHMSPGAYGISPELHDSITVTPPEPQMQAKHFTNHIDTPQGINGGANTAQLSGGPLPGTNAYIHANIPMTMNGVQMFGDANKRGRSKACFECRKSKRRCIHDESGNVDPVKAAETPVPRGSVVSKKRPAEDGDDGTTTQSRKKLKTISPVNPSTRPPPSTVAQQYATNGIADKSSPTAETYHRAPVAPNQHSSAPNGNRHHSSSPTGYHRDHHQAFALDGYHQPPPASPKAHGPETSISEQISQHASPSHQQSQTPIDPSLFAYGEASNHSAYPDPLSHSAYQPTNYPYPTAERPRLYQLPSLEQIASDVLNFEDNPEQDCQAQQQHDAQSHIHVYDPSDLGAMPNGLPTTDSVKPDESVDSAISLPGSETSENNPGHAEISESMDSSSEQAPRKAAVEAAEVRDRLPVDRPSSQPNGNFPTSIEQVSPVARNNSVSALPLYQPPAPPSQSPEQIKRMSHVASGGTSSSPKSVTSNKRKRNSTSHTPGPKRVKAGSDEVMDDRIAAEASSLELAKVLQQEDIGLRQRVN</sequence>
<protein>
    <recommendedName>
        <fullName evidence="6">JmjC domain-containing histone demethylation protein 1</fullName>
        <ecNumber evidence="5">1.14.11.27</ecNumber>
    </recommendedName>
    <alternativeName>
        <fullName evidence="17">[Histone-H3]-lysine-36 demethylase 1</fullName>
    </alternativeName>
</protein>
<dbReference type="GO" id="GO:0140680">
    <property type="term" value="F:histone H3K36me/H3K36me2 demethylase activity"/>
    <property type="evidence" value="ECO:0007669"/>
    <property type="project" value="UniProtKB-EC"/>
</dbReference>
<feature type="compositionally biased region" description="Acidic residues" evidence="20">
    <location>
        <begin position="600"/>
        <end position="612"/>
    </location>
</feature>
<comment type="subcellular location">
    <subcellularLocation>
        <location evidence="3">Nucleus</location>
    </subcellularLocation>
</comment>
<feature type="region of interest" description="Disordered" evidence="20">
    <location>
        <begin position="122"/>
        <end position="148"/>
    </location>
</feature>
<dbReference type="GO" id="GO:0000981">
    <property type="term" value="F:DNA-binding transcription factor activity, RNA polymerase II-specific"/>
    <property type="evidence" value="ECO:0007669"/>
    <property type="project" value="InterPro"/>
</dbReference>
<evidence type="ECO:0000256" key="11">
    <source>
        <dbReference type="ARBA" id="ARBA00022964"/>
    </source>
</evidence>
<dbReference type="InterPro" id="IPR041070">
    <property type="entry name" value="JHD"/>
</dbReference>
<evidence type="ECO:0000256" key="8">
    <source>
        <dbReference type="ARBA" id="ARBA00022771"/>
    </source>
</evidence>
<organism evidence="23 24">
    <name type="scientific">Dothistroma septosporum (strain NZE10 / CBS 128990)</name>
    <name type="common">Red band needle blight fungus</name>
    <name type="synonym">Mycosphaerella pini</name>
    <dbReference type="NCBI Taxonomy" id="675120"/>
    <lineage>
        <taxon>Eukaryota</taxon>
        <taxon>Fungi</taxon>
        <taxon>Dikarya</taxon>
        <taxon>Ascomycota</taxon>
        <taxon>Pezizomycotina</taxon>
        <taxon>Dothideomycetes</taxon>
        <taxon>Dothideomycetidae</taxon>
        <taxon>Mycosphaerellales</taxon>
        <taxon>Mycosphaerellaceae</taxon>
        <taxon>Dothistroma</taxon>
    </lineage>
</organism>
<feature type="compositionally biased region" description="Polar residues" evidence="20">
    <location>
        <begin position="369"/>
        <end position="379"/>
    </location>
</feature>
<dbReference type="CDD" id="cd00067">
    <property type="entry name" value="GAL4"/>
    <property type="match status" value="1"/>
</dbReference>
<feature type="compositionally biased region" description="Low complexity" evidence="20">
    <location>
        <begin position="1399"/>
        <end position="1412"/>
    </location>
</feature>
<dbReference type="EC" id="1.14.11.27" evidence="5"/>
<dbReference type="eggNOG" id="KOG1633">
    <property type="taxonomic scope" value="Eukaryota"/>
</dbReference>
<feature type="compositionally biased region" description="Polar residues" evidence="20">
    <location>
        <begin position="1622"/>
        <end position="1633"/>
    </location>
</feature>
<evidence type="ECO:0000256" key="15">
    <source>
        <dbReference type="ARBA" id="ARBA00023163"/>
    </source>
</evidence>
<evidence type="ECO:0000259" key="21">
    <source>
        <dbReference type="PROSITE" id="PS50016"/>
    </source>
</evidence>
<dbReference type="EMBL" id="KB446541">
    <property type="protein sequence ID" value="EME42583.1"/>
    <property type="molecule type" value="Genomic_DNA"/>
</dbReference>
<evidence type="ECO:0000256" key="20">
    <source>
        <dbReference type="SAM" id="MobiDB-lite"/>
    </source>
</evidence>
<dbReference type="GO" id="GO:0005634">
    <property type="term" value="C:nucleus"/>
    <property type="evidence" value="ECO:0007669"/>
    <property type="project" value="UniProtKB-SubCell"/>
</dbReference>
<evidence type="ECO:0000256" key="17">
    <source>
        <dbReference type="ARBA" id="ARBA00031083"/>
    </source>
</evidence>
<feature type="region of interest" description="Disordered" evidence="20">
    <location>
        <begin position="1494"/>
        <end position="1661"/>
    </location>
</feature>
<keyword evidence="13" id="KW-0408">Iron</keyword>
<keyword evidence="15" id="KW-0804">Transcription</keyword>
<reference evidence="24" key="1">
    <citation type="journal article" date="2012" name="PLoS Genet.">
        <title>The genomes of the fungal plant pathogens Cladosporium fulvum and Dothistroma septosporum reveal adaptation to different hosts and lifestyles but also signatures of common ancestry.</title>
        <authorList>
            <person name="de Wit P.J.G.M."/>
            <person name="van der Burgt A."/>
            <person name="Oekmen B."/>
            <person name="Stergiopoulos I."/>
            <person name="Abd-Elsalam K.A."/>
            <person name="Aerts A.L."/>
            <person name="Bahkali A.H."/>
            <person name="Beenen H.G."/>
            <person name="Chettri P."/>
            <person name="Cox M.P."/>
            <person name="Datema E."/>
            <person name="de Vries R.P."/>
            <person name="Dhillon B."/>
            <person name="Ganley A.R."/>
            <person name="Griffiths S.A."/>
            <person name="Guo Y."/>
            <person name="Hamelin R.C."/>
            <person name="Henrissat B."/>
            <person name="Kabir M.S."/>
            <person name="Jashni M.K."/>
            <person name="Kema G."/>
            <person name="Klaubauf S."/>
            <person name="Lapidus A."/>
            <person name="Levasseur A."/>
            <person name="Lindquist E."/>
            <person name="Mehrabi R."/>
            <person name="Ohm R.A."/>
            <person name="Owen T.J."/>
            <person name="Salamov A."/>
            <person name="Schwelm A."/>
            <person name="Schijlen E."/>
            <person name="Sun H."/>
            <person name="van den Burg H.A."/>
            <person name="van Ham R.C.H.J."/>
            <person name="Zhang S."/>
            <person name="Goodwin S.B."/>
            <person name="Grigoriev I.V."/>
            <person name="Collemare J."/>
            <person name="Bradshaw R.E."/>
        </authorList>
    </citation>
    <scope>NUCLEOTIDE SEQUENCE [LARGE SCALE GENOMIC DNA]</scope>
    <source>
        <strain evidence="24">NZE10 / CBS 128990</strain>
    </source>
</reference>
<evidence type="ECO:0000256" key="14">
    <source>
        <dbReference type="ARBA" id="ARBA00023015"/>
    </source>
</evidence>
<evidence type="ECO:0000256" key="10">
    <source>
        <dbReference type="ARBA" id="ARBA00022853"/>
    </source>
</evidence>
<accession>N1PJ20</accession>
<evidence type="ECO:0000256" key="18">
    <source>
        <dbReference type="ARBA" id="ARBA00047915"/>
    </source>
</evidence>
<keyword evidence="16" id="KW-0539">Nucleus</keyword>
<feature type="compositionally biased region" description="Pro residues" evidence="20">
    <location>
        <begin position="1080"/>
        <end position="1089"/>
    </location>
</feature>
<feature type="compositionally biased region" description="Basic residues" evidence="20">
    <location>
        <begin position="1634"/>
        <end position="1651"/>
    </location>
</feature>
<dbReference type="InterPro" id="IPR001138">
    <property type="entry name" value="Zn2Cys6_DnaBD"/>
</dbReference>
<dbReference type="PROSITE" id="PS51184">
    <property type="entry name" value="JMJC"/>
    <property type="match status" value="1"/>
</dbReference>
<evidence type="ECO:0000313" key="23">
    <source>
        <dbReference type="EMBL" id="EME42583.1"/>
    </source>
</evidence>
<dbReference type="SUPFAM" id="SSF51197">
    <property type="entry name" value="Clavaminate synthase-like"/>
    <property type="match status" value="1"/>
</dbReference>
<feature type="domain" description="JmjC" evidence="22">
    <location>
        <begin position="697"/>
        <end position="855"/>
    </location>
</feature>
<evidence type="ECO:0000256" key="2">
    <source>
        <dbReference type="ARBA" id="ARBA00003909"/>
    </source>
</evidence>
<proteinExistence type="inferred from homology"/>
<dbReference type="OrthoDB" id="5876800at2759"/>
<dbReference type="InterPro" id="IPR019786">
    <property type="entry name" value="Zinc_finger_PHD-type_CS"/>
</dbReference>
<dbReference type="SMART" id="SM00558">
    <property type="entry name" value="JmjC"/>
    <property type="match status" value="1"/>
</dbReference>
<name>N1PJ20_DOTSN</name>
<dbReference type="InterPro" id="IPR050690">
    <property type="entry name" value="JHDM1_Histone_Demethylase"/>
</dbReference>
<evidence type="ECO:0000256" key="1">
    <source>
        <dbReference type="ARBA" id="ARBA00001954"/>
    </source>
</evidence>
<evidence type="ECO:0000256" key="4">
    <source>
        <dbReference type="ARBA" id="ARBA00008037"/>
    </source>
</evidence>
<dbReference type="GO" id="GO:0008270">
    <property type="term" value="F:zinc ion binding"/>
    <property type="evidence" value="ECO:0007669"/>
    <property type="project" value="UniProtKB-KW"/>
</dbReference>
<comment type="cofactor">
    <cofactor evidence="1">
        <name>Fe(2+)</name>
        <dbReference type="ChEBI" id="CHEBI:29033"/>
    </cofactor>
</comment>
<dbReference type="Proteomes" id="UP000016933">
    <property type="component" value="Unassembled WGS sequence"/>
</dbReference>
<evidence type="ECO:0000259" key="22">
    <source>
        <dbReference type="PROSITE" id="PS51184"/>
    </source>
</evidence>
<dbReference type="InterPro" id="IPR001965">
    <property type="entry name" value="Znf_PHD"/>
</dbReference>
<feature type="region of interest" description="Disordered" evidence="20">
    <location>
        <begin position="1344"/>
        <end position="1451"/>
    </location>
</feature>
<feature type="region of interest" description="Disordered" evidence="20">
    <location>
        <begin position="593"/>
        <end position="614"/>
    </location>
</feature>
<feature type="region of interest" description="Disordered" evidence="20">
    <location>
        <begin position="1040"/>
        <end position="1092"/>
    </location>
</feature>
<keyword evidence="12" id="KW-0560">Oxidoreductase</keyword>
<keyword evidence="11" id="KW-0223">Dioxygenase</keyword>
<feature type="region of interest" description="Disordered" evidence="20">
    <location>
        <begin position="192"/>
        <end position="409"/>
    </location>
</feature>
<evidence type="ECO:0000313" key="24">
    <source>
        <dbReference type="Proteomes" id="UP000016933"/>
    </source>
</evidence>
<dbReference type="Pfam" id="PF17811">
    <property type="entry name" value="JHD"/>
    <property type="match status" value="1"/>
</dbReference>
<keyword evidence="8 19" id="KW-0863">Zinc-finger</keyword>
<keyword evidence="24" id="KW-1185">Reference proteome</keyword>
<evidence type="ECO:0000256" key="16">
    <source>
        <dbReference type="ARBA" id="ARBA00023242"/>
    </source>
</evidence>
<keyword evidence="10" id="KW-0156">Chromatin regulator</keyword>
<evidence type="ECO:0000256" key="13">
    <source>
        <dbReference type="ARBA" id="ARBA00023004"/>
    </source>
</evidence>
<dbReference type="STRING" id="675120.N1PJ20"/>
<dbReference type="HOGENOM" id="CLU_002979_0_2_1"/>
<keyword evidence="14" id="KW-0805">Transcription regulation</keyword>